<keyword evidence="1" id="KW-0472">Membrane</keyword>
<dbReference type="Proteomes" id="UP001165160">
    <property type="component" value="Unassembled WGS sequence"/>
</dbReference>
<comment type="caution">
    <text evidence="2">The sequence shown here is derived from an EMBL/GenBank/DDBJ whole genome shotgun (WGS) entry which is preliminary data.</text>
</comment>
<feature type="transmembrane region" description="Helical" evidence="1">
    <location>
        <begin position="44"/>
        <end position="61"/>
    </location>
</feature>
<gene>
    <name evidence="2" type="ORF">TrVE_jg7262</name>
</gene>
<feature type="transmembrane region" description="Helical" evidence="1">
    <location>
        <begin position="68"/>
        <end position="90"/>
    </location>
</feature>
<proteinExistence type="predicted"/>
<accession>A0A9W7F1R6</accession>
<name>A0A9W7F1R6_9STRA</name>
<evidence type="ECO:0000256" key="1">
    <source>
        <dbReference type="SAM" id="Phobius"/>
    </source>
</evidence>
<keyword evidence="3" id="KW-1185">Reference proteome</keyword>
<keyword evidence="1" id="KW-1133">Transmembrane helix</keyword>
<protein>
    <submittedName>
        <fullName evidence="2">Uncharacterized protein</fullName>
    </submittedName>
</protein>
<feature type="transmembrane region" description="Helical" evidence="1">
    <location>
        <begin position="147"/>
        <end position="168"/>
    </location>
</feature>
<organism evidence="2 3">
    <name type="scientific">Triparma verrucosa</name>
    <dbReference type="NCBI Taxonomy" id="1606542"/>
    <lineage>
        <taxon>Eukaryota</taxon>
        <taxon>Sar</taxon>
        <taxon>Stramenopiles</taxon>
        <taxon>Ochrophyta</taxon>
        <taxon>Bolidophyceae</taxon>
        <taxon>Parmales</taxon>
        <taxon>Triparmaceae</taxon>
        <taxon>Triparma</taxon>
    </lineage>
</organism>
<reference evidence="3" key="1">
    <citation type="journal article" date="2023" name="Commun. Biol.">
        <title>Genome analysis of Parmales, the sister group of diatoms, reveals the evolutionary specialization of diatoms from phago-mixotrophs to photoautotrophs.</title>
        <authorList>
            <person name="Ban H."/>
            <person name="Sato S."/>
            <person name="Yoshikawa S."/>
            <person name="Yamada K."/>
            <person name="Nakamura Y."/>
            <person name="Ichinomiya M."/>
            <person name="Sato N."/>
            <person name="Blanc-Mathieu R."/>
            <person name="Endo H."/>
            <person name="Kuwata A."/>
            <person name="Ogata H."/>
        </authorList>
    </citation>
    <scope>NUCLEOTIDE SEQUENCE [LARGE SCALE GENOMIC DNA]</scope>
    <source>
        <strain evidence="3">NIES 3699</strain>
    </source>
</reference>
<dbReference type="EMBL" id="BRXX01000226">
    <property type="protein sequence ID" value="GMH98870.1"/>
    <property type="molecule type" value="Genomic_DNA"/>
</dbReference>
<dbReference type="AlphaFoldDB" id="A0A9W7F1R6"/>
<keyword evidence="1" id="KW-0812">Transmembrane</keyword>
<feature type="transmembrane region" description="Helical" evidence="1">
    <location>
        <begin position="12"/>
        <end position="32"/>
    </location>
</feature>
<sequence length="260" mass="29341">MAAKAGQSTLNAWKGVGIFLLLYYAASEHVLLQEYGPQVGAYQGLWICSVSILLSGFGMLFNRPTACGAGLVAVSTGHFLWTIDTFFMVYNGSMDPMKVPFGIADYNSSTGEAEWATIITTSHHLWYMPMCCLYFRSIGVKLEIKHLYWSILWILVVSAGTAMVVPLGCINHTLRDGREVCMNLNVNMVKKWWGLEDVWFFHALDRENGTHAVIFYLYANFLHNYCLNGIWYNVLKIFANGWGSEDTTTKNTKKTKKKKA</sequence>
<evidence type="ECO:0000313" key="2">
    <source>
        <dbReference type="EMBL" id="GMH98870.1"/>
    </source>
</evidence>
<evidence type="ECO:0000313" key="3">
    <source>
        <dbReference type="Proteomes" id="UP001165160"/>
    </source>
</evidence>